<sequence length="386" mass="45398">MDYATRNNIRHNQDAQTIKATKVAQAVGRVHALDGASQGRKRNKERQKKISSHINAADGFVKCTFLPKLKTTEKLPVGKKAEKQEHDFYRSLSLLAEHYDIQPMQSKQFGFPYNIALAIQDAETQLQNKLRHWEELGVMRDGKKTFLTTEERYNTGSSLYYIPIVPLFRISKNKNRKQAAQLLQSVCSYLYHIVDVPYYRQENSYLHWMYEMVTEWIVSDDENEETPTDLSEIKQSEWVGDIMEHKIFNHQNLLRFEQRLNHFKSRDSFDEDCFLLAGKTFALYQQYPNTTINRNAYLNNETEEEDDYYQNIVTMDKYISFCADTKGYLFQTVFDSINTELQEYSQIEEPAIRKHFDGCAIPDNNLDFETRLFTLIEDLIDLLNNF</sequence>
<organism evidence="1 2">
    <name type="scientific">Pinibacter aurantiacus</name>
    <dbReference type="NCBI Taxonomy" id="2851599"/>
    <lineage>
        <taxon>Bacteria</taxon>
        <taxon>Pseudomonadati</taxon>
        <taxon>Bacteroidota</taxon>
        <taxon>Chitinophagia</taxon>
        <taxon>Chitinophagales</taxon>
        <taxon>Chitinophagaceae</taxon>
        <taxon>Pinibacter</taxon>
    </lineage>
</organism>
<comment type="caution">
    <text evidence="1">The sequence shown here is derived from an EMBL/GenBank/DDBJ whole genome shotgun (WGS) entry which is preliminary data.</text>
</comment>
<protein>
    <submittedName>
        <fullName evidence="1">Uncharacterized protein</fullName>
    </submittedName>
</protein>
<keyword evidence="2" id="KW-1185">Reference proteome</keyword>
<evidence type="ECO:0000313" key="1">
    <source>
        <dbReference type="EMBL" id="MBV4357350.1"/>
    </source>
</evidence>
<gene>
    <name evidence="1" type="ORF">KTO63_09345</name>
</gene>
<proteinExistence type="predicted"/>
<dbReference type="AlphaFoldDB" id="A0A9E2SBD2"/>
<accession>A0A9E2SBD2</accession>
<name>A0A9E2SBD2_9BACT</name>
<dbReference type="Proteomes" id="UP000812270">
    <property type="component" value="Unassembled WGS sequence"/>
</dbReference>
<dbReference type="RefSeq" id="WP_217790993.1">
    <property type="nucleotide sequence ID" value="NZ_JAHSPG010000004.1"/>
</dbReference>
<evidence type="ECO:0000313" key="2">
    <source>
        <dbReference type="Proteomes" id="UP000812270"/>
    </source>
</evidence>
<reference evidence="1" key="1">
    <citation type="submission" date="2021-06" db="EMBL/GenBank/DDBJ databases">
        <authorList>
            <person name="Huq M.A."/>
        </authorList>
    </citation>
    <scope>NUCLEOTIDE SEQUENCE</scope>
    <source>
        <strain evidence="1">MAH-26</strain>
    </source>
</reference>
<dbReference type="EMBL" id="JAHSPG010000004">
    <property type="protein sequence ID" value="MBV4357350.1"/>
    <property type="molecule type" value="Genomic_DNA"/>
</dbReference>